<protein>
    <submittedName>
        <fullName evidence="2 4">Uncharacterized protein</fullName>
    </submittedName>
</protein>
<dbReference type="EMBL" id="UYSU01040102">
    <property type="protein sequence ID" value="VDM01979.1"/>
    <property type="molecule type" value="Genomic_DNA"/>
</dbReference>
<keyword evidence="3" id="KW-1185">Reference proteome</keyword>
<evidence type="ECO:0000256" key="1">
    <source>
        <dbReference type="SAM" id="MobiDB-lite"/>
    </source>
</evidence>
<dbReference type="Proteomes" id="UP000275846">
    <property type="component" value="Unassembled WGS sequence"/>
</dbReference>
<evidence type="ECO:0000313" key="4">
    <source>
        <dbReference type="WBParaSite" id="SSLN_0001618601-mRNA-1"/>
    </source>
</evidence>
<accession>A0A183TGJ7</accession>
<feature type="compositionally biased region" description="Basic and acidic residues" evidence="1">
    <location>
        <begin position="44"/>
        <end position="63"/>
    </location>
</feature>
<reference evidence="2 3" key="2">
    <citation type="submission" date="2018-11" db="EMBL/GenBank/DDBJ databases">
        <authorList>
            <consortium name="Pathogen Informatics"/>
        </authorList>
    </citation>
    <scope>NUCLEOTIDE SEQUENCE [LARGE SCALE GENOMIC DNA]</scope>
    <source>
        <strain evidence="2 3">NST_G2</strain>
    </source>
</reference>
<feature type="region of interest" description="Disordered" evidence="1">
    <location>
        <begin position="23"/>
        <end position="107"/>
    </location>
</feature>
<evidence type="ECO:0000313" key="3">
    <source>
        <dbReference type="Proteomes" id="UP000275846"/>
    </source>
</evidence>
<feature type="compositionally biased region" description="Polar residues" evidence="1">
    <location>
        <begin position="96"/>
        <end position="107"/>
    </location>
</feature>
<organism evidence="4">
    <name type="scientific">Schistocephalus solidus</name>
    <name type="common">Tapeworm</name>
    <dbReference type="NCBI Taxonomy" id="70667"/>
    <lineage>
        <taxon>Eukaryota</taxon>
        <taxon>Metazoa</taxon>
        <taxon>Spiralia</taxon>
        <taxon>Lophotrochozoa</taxon>
        <taxon>Platyhelminthes</taxon>
        <taxon>Cestoda</taxon>
        <taxon>Eucestoda</taxon>
        <taxon>Diphyllobothriidea</taxon>
        <taxon>Diphyllobothriidae</taxon>
        <taxon>Schistocephalus</taxon>
    </lineage>
</organism>
<gene>
    <name evidence="2" type="ORF">SSLN_LOCUS15593</name>
</gene>
<sequence>MFFAMRMDAYRDEQPGIRIAYRTDQPGVLGGPCPESIGLEENSEDRGSNLRSQPDRRRQDQKSGMKVTSTPDQHRQCPGPSKLPALSPHLPRVDQPSRTSSDAMHQQSDNSKFYVHFCQTSFGLPHPHSWHQFH</sequence>
<reference evidence="4" key="1">
    <citation type="submission" date="2016-06" db="UniProtKB">
        <authorList>
            <consortium name="WormBaseParasite"/>
        </authorList>
    </citation>
    <scope>IDENTIFICATION</scope>
</reference>
<proteinExistence type="predicted"/>
<evidence type="ECO:0000313" key="2">
    <source>
        <dbReference type="EMBL" id="VDM01979.1"/>
    </source>
</evidence>
<dbReference type="AlphaFoldDB" id="A0A183TGJ7"/>
<dbReference type="WBParaSite" id="SSLN_0001618601-mRNA-1">
    <property type="protein sequence ID" value="SSLN_0001618601-mRNA-1"/>
    <property type="gene ID" value="SSLN_0001618601"/>
</dbReference>
<name>A0A183TGJ7_SCHSO</name>